<dbReference type="PANTHER" id="PTHR11439:SF462">
    <property type="match status" value="1"/>
</dbReference>
<dbReference type="InterPro" id="IPR043502">
    <property type="entry name" value="DNA/RNA_pol_sf"/>
</dbReference>
<feature type="domain" description="Reverse transcriptase Ty1/copia-type" evidence="1">
    <location>
        <begin position="3"/>
        <end position="182"/>
    </location>
</feature>
<protein>
    <recommendedName>
        <fullName evidence="1">Reverse transcriptase Ty1/copia-type domain-containing protein</fullName>
    </recommendedName>
</protein>
<dbReference type="InterPro" id="IPR013103">
    <property type="entry name" value="RVT_2"/>
</dbReference>
<dbReference type="Pfam" id="PF07727">
    <property type="entry name" value="RVT_2"/>
    <property type="match status" value="1"/>
</dbReference>
<sequence>MVTVRVFLAVAAARNWELHQMDVHNAFLHGDLEEEVYMKLPPGFRTSQPGLVCRLRKSLYGLRQAPRCWFAKLAASLRKYGFTQSYSDYSLFTWCRDNISLHVLVYVDDLIIAGNDSDAITAFKHYLHTCFHMKDLGHLKYFLGVEVARSAVGIYLCQRKYTLDIISEAGLLGAKPASFPMEQHHGLALANGELLADAEPYRRLVGRLIYLSFTRPDVAYAVHILSQFMQAPCQEHWHAALRVVRYLKGCPGQGILLSSSCDLLLSGWCDSDWASCPLTRRSLSGWVVFLGSSPISWKTKKQHTVSRSSAEAEYRSMASITAELKWLKGLLLSLGVVHSRPMTLMCDSKSAIDIAQNPVFHERTKHIEVDCHYVRDALQDGLLTTHHVSTHDQLADIFTKALGKNQFLYLLRKLGICDLHAPT</sequence>
<evidence type="ECO:0000313" key="2">
    <source>
        <dbReference type="EMBL" id="CAH9140337.1"/>
    </source>
</evidence>
<dbReference type="CDD" id="cd09272">
    <property type="entry name" value="RNase_HI_RT_Ty1"/>
    <property type="match status" value="1"/>
</dbReference>
<evidence type="ECO:0000259" key="1">
    <source>
        <dbReference type="Pfam" id="PF07727"/>
    </source>
</evidence>
<dbReference type="AlphaFoldDB" id="A0AAV0FXD4"/>
<dbReference type="Proteomes" id="UP001152523">
    <property type="component" value="Unassembled WGS sequence"/>
</dbReference>
<name>A0AAV0FXD4_9ASTE</name>
<evidence type="ECO:0000313" key="3">
    <source>
        <dbReference type="Proteomes" id="UP001152523"/>
    </source>
</evidence>
<dbReference type="EMBL" id="CAMAPF010001023">
    <property type="protein sequence ID" value="CAH9140337.1"/>
    <property type="molecule type" value="Genomic_DNA"/>
</dbReference>
<organism evidence="2 3">
    <name type="scientific">Cuscuta epithymum</name>
    <dbReference type="NCBI Taxonomy" id="186058"/>
    <lineage>
        <taxon>Eukaryota</taxon>
        <taxon>Viridiplantae</taxon>
        <taxon>Streptophyta</taxon>
        <taxon>Embryophyta</taxon>
        <taxon>Tracheophyta</taxon>
        <taxon>Spermatophyta</taxon>
        <taxon>Magnoliopsida</taxon>
        <taxon>eudicotyledons</taxon>
        <taxon>Gunneridae</taxon>
        <taxon>Pentapetalae</taxon>
        <taxon>asterids</taxon>
        <taxon>lamiids</taxon>
        <taxon>Solanales</taxon>
        <taxon>Convolvulaceae</taxon>
        <taxon>Cuscuteae</taxon>
        <taxon>Cuscuta</taxon>
        <taxon>Cuscuta subgen. Cuscuta</taxon>
    </lineage>
</organism>
<dbReference type="SUPFAM" id="SSF56672">
    <property type="entry name" value="DNA/RNA polymerases"/>
    <property type="match status" value="1"/>
</dbReference>
<gene>
    <name evidence="2" type="ORF">CEPIT_LOCUS38263</name>
</gene>
<reference evidence="2" key="1">
    <citation type="submission" date="2022-07" db="EMBL/GenBank/DDBJ databases">
        <authorList>
            <person name="Macas J."/>
            <person name="Novak P."/>
            <person name="Neumann P."/>
        </authorList>
    </citation>
    <scope>NUCLEOTIDE SEQUENCE</scope>
</reference>
<dbReference type="PANTHER" id="PTHR11439">
    <property type="entry name" value="GAG-POL-RELATED RETROTRANSPOSON"/>
    <property type="match status" value="1"/>
</dbReference>
<comment type="caution">
    <text evidence="2">The sequence shown here is derived from an EMBL/GenBank/DDBJ whole genome shotgun (WGS) entry which is preliminary data.</text>
</comment>
<keyword evidence="3" id="KW-1185">Reference proteome</keyword>
<proteinExistence type="predicted"/>
<accession>A0AAV0FXD4</accession>